<dbReference type="EMBL" id="CP025198">
    <property type="protein sequence ID" value="AXE37684.1"/>
    <property type="molecule type" value="Genomic_DNA"/>
</dbReference>
<dbReference type="PANTHER" id="PTHR23508:SF10">
    <property type="entry name" value="CARBOXYLIC ACID TRANSPORTER PROTEIN HOMOLOG"/>
    <property type="match status" value="1"/>
</dbReference>
<dbReference type="AlphaFoldDB" id="A0A344UQY6"/>
<feature type="transmembrane region" description="Helical" evidence="5">
    <location>
        <begin position="78"/>
        <end position="99"/>
    </location>
</feature>
<protein>
    <submittedName>
        <fullName evidence="7">Putative metabolite transport protein CsbC</fullName>
    </submittedName>
</protein>
<dbReference type="Proteomes" id="UP000251995">
    <property type="component" value="Chromosome"/>
</dbReference>
<feature type="transmembrane region" description="Helical" evidence="5">
    <location>
        <begin position="347"/>
        <end position="368"/>
    </location>
</feature>
<keyword evidence="2 5" id="KW-0812">Transmembrane</keyword>
<evidence type="ECO:0000313" key="8">
    <source>
        <dbReference type="Proteomes" id="UP000251995"/>
    </source>
</evidence>
<feature type="transmembrane region" description="Helical" evidence="5">
    <location>
        <begin position="137"/>
        <end position="157"/>
    </location>
</feature>
<feature type="transmembrane region" description="Helical" evidence="5">
    <location>
        <begin position="419"/>
        <end position="438"/>
    </location>
</feature>
<evidence type="ECO:0000256" key="5">
    <source>
        <dbReference type="SAM" id="Phobius"/>
    </source>
</evidence>
<name>A0A344UQY6_9ACTN</name>
<feature type="transmembrane region" description="Helical" evidence="5">
    <location>
        <begin position="196"/>
        <end position="215"/>
    </location>
</feature>
<feature type="transmembrane region" description="Helical" evidence="5">
    <location>
        <begin position="444"/>
        <end position="463"/>
    </location>
</feature>
<dbReference type="InterPro" id="IPR036259">
    <property type="entry name" value="MFS_trans_sf"/>
</dbReference>
<dbReference type="Gene3D" id="1.20.1250.20">
    <property type="entry name" value="MFS general substrate transporter like domains"/>
    <property type="match status" value="1"/>
</dbReference>
<dbReference type="PANTHER" id="PTHR23508">
    <property type="entry name" value="CARBOXYLIC ACID TRANSPORTER PROTEIN HOMOLOG"/>
    <property type="match status" value="1"/>
</dbReference>
<dbReference type="PROSITE" id="PS50850">
    <property type="entry name" value="MFS"/>
    <property type="match status" value="1"/>
</dbReference>
<proteinExistence type="predicted"/>
<evidence type="ECO:0000259" key="6">
    <source>
        <dbReference type="PROSITE" id="PS50850"/>
    </source>
</evidence>
<evidence type="ECO:0000256" key="3">
    <source>
        <dbReference type="ARBA" id="ARBA00022989"/>
    </source>
</evidence>
<dbReference type="CDD" id="cd17316">
    <property type="entry name" value="MFS_SV2_like"/>
    <property type="match status" value="1"/>
</dbReference>
<comment type="subcellular location">
    <subcellularLocation>
        <location evidence="1">Cell membrane</location>
        <topology evidence="1">Multi-pass membrane protein</topology>
    </subcellularLocation>
</comment>
<dbReference type="OrthoDB" id="4008739at2"/>
<organism evidence="7 8">
    <name type="scientific">Acidipropionibacterium virtanenii</name>
    <dbReference type="NCBI Taxonomy" id="2057246"/>
    <lineage>
        <taxon>Bacteria</taxon>
        <taxon>Bacillati</taxon>
        <taxon>Actinomycetota</taxon>
        <taxon>Actinomycetes</taxon>
        <taxon>Propionibacteriales</taxon>
        <taxon>Propionibacteriaceae</taxon>
        <taxon>Acidipropionibacterium</taxon>
    </lineage>
</organism>
<evidence type="ECO:0000313" key="7">
    <source>
        <dbReference type="EMBL" id="AXE37684.1"/>
    </source>
</evidence>
<evidence type="ECO:0000256" key="2">
    <source>
        <dbReference type="ARBA" id="ARBA00022692"/>
    </source>
</evidence>
<dbReference type="SUPFAM" id="SSF103473">
    <property type="entry name" value="MFS general substrate transporter"/>
    <property type="match status" value="1"/>
</dbReference>
<feature type="domain" description="Major facilitator superfamily (MFS) profile" evidence="6">
    <location>
        <begin position="42"/>
        <end position="466"/>
    </location>
</feature>
<feature type="transmembrane region" description="Helical" evidence="5">
    <location>
        <begin position="108"/>
        <end position="131"/>
    </location>
</feature>
<dbReference type="KEGG" id="acij:JS278_00491"/>
<dbReference type="GO" id="GO:0046943">
    <property type="term" value="F:carboxylic acid transmembrane transporter activity"/>
    <property type="evidence" value="ECO:0007669"/>
    <property type="project" value="TreeGrafter"/>
</dbReference>
<reference evidence="7 8" key="1">
    <citation type="submission" date="2017-12" db="EMBL/GenBank/DDBJ databases">
        <title>The whole genome sequence of the Acidipropionibacterium virtanenii sp. nov. type strain JS278.</title>
        <authorList>
            <person name="Laine P."/>
            <person name="Deptula P."/>
            <person name="Varmanen P."/>
            <person name="Auvinen P."/>
        </authorList>
    </citation>
    <scope>NUCLEOTIDE SEQUENCE [LARGE SCALE GENOMIC DNA]</scope>
    <source>
        <strain evidence="7 8">JS278</strain>
    </source>
</reference>
<dbReference type="Pfam" id="PF07690">
    <property type="entry name" value="MFS_1"/>
    <property type="match status" value="1"/>
</dbReference>
<keyword evidence="4 5" id="KW-0472">Membrane</keyword>
<feature type="transmembrane region" description="Helical" evidence="5">
    <location>
        <begin position="282"/>
        <end position="302"/>
    </location>
</feature>
<feature type="transmembrane region" description="Helical" evidence="5">
    <location>
        <begin position="314"/>
        <end position="335"/>
    </location>
</feature>
<dbReference type="InterPro" id="IPR011701">
    <property type="entry name" value="MFS"/>
</dbReference>
<dbReference type="InterPro" id="IPR020846">
    <property type="entry name" value="MFS_dom"/>
</dbReference>
<feature type="transmembrane region" description="Helical" evidence="5">
    <location>
        <begin position="39"/>
        <end position="58"/>
    </location>
</feature>
<gene>
    <name evidence="7" type="primary">csbC_1</name>
    <name evidence="7" type="ORF">JS278_00491</name>
</gene>
<feature type="transmembrane region" description="Helical" evidence="5">
    <location>
        <begin position="374"/>
        <end position="391"/>
    </location>
</feature>
<keyword evidence="3 5" id="KW-1133">Transmembrane helix</keyword>
<evidence type="ECO:0000256" key="4">
    <source>
        <dbReference type="ARBA" id="ARBA00023136"/>
    </source>
</evidence>
<dbReference type="GO" id="GO:0005886">
    <property type="term" value="C:plasma membrane"/>
    <property type="evidence" value="ECO:0007669"/>
    <property type="project" value="UniProtKB-SubCell"/>
</dbReference>
<accession>A0A344UQY6</accession>
<feature type="transmembrane region" description="Helical" evidence="5">
    <location>
        <begin position="169"/>
        <end position="190"/>
    </location>
</feature>
<sequence length="479" mass="51302">MTNTTVRPDMSSERETVVVHSRRGILKYLEENPRNTPRVGILFAIAMTSVFADAYDLGSLSIGVTSMTNDLHLTPTEVGFITASTALGALVSALAGGIISDRTGRYKLFIICAVLLTIAPIGVCLSMNFWMALFFRVLLGVAVGLDMPVAFSFMAELLTKETNAKFINFWQPVSSFSNILGVSIALPFALNAVTSHIWRFTVGFGAVIAIVALVLRLKYSEESPQWSAKHQSLEQAARVLGSTYDLDVVVEPDDSDDALVDEEKSKYGVKDLFRGQQRPKTLLVSICAFAQQLQYYGVGFYIPVIAAMVFGKDMVSTITATICAQGLGMIAGLLGVRLTSRLGLRRLGLVGYGLVLVCLVWIGLVGVGGGQDPSLLPVFLVVFLLAGTSFGPGPLSKTLAAVAYPTEIRGVGTGWSETMGRIGSALGLFFFPVVLAAIGIKSTMLLIAICPTVAIIALLTVHWGKKADRQHNLVTPEAG</sequence>
<evidence type="ECO:0000256" key="1">
    <source>
        <dbReference type="ARBA" id="ARBA00004651"/>
    </source>
</evidence>
<keyword evidence="8" id="KW-1185">Reference proteome</keyword>